<evidence type="ECO:0000313" key="15">
    <source>
        <dbReference type="Proteomes" id="UP000323166"/>
    </source>
</evidence>
<evidence type="ECO:0000313" key="14">
    <source>
        <dbReference type="EMBL" id="TYO97802.1"/>
    </source>
</evidence>
<feature type="site" description="Interaction with substrate tRNA" evidence="10">
    <location>
        <position position="105"/>
    </location>
</feature>
<evidence type="ECO:0000256" key="9">
    <source>
        <dbReference type="ARBA" id="ARBA00049563"/>
    </source>
</evidence>
<dbReference type="GO" id="GO:0006400">
    <property type="term" value="P:tRNA modification"/>
    <property type="evidence" value="ECO:0007669"/>
    <property type="project" value="TreeGrafter"/>
</dbReference>
<sequence>MKNNNKIPLLVIAGPTATGKTEVAVEVADRLNGEVVSADSMQIYRFMDIGTAKPTVEETRGVPHHLINIVDPDVNFTAAVFQNLARKAIANIHNHGSVPLLVGGTGFYIDAVIYDYDFSGVGADEELRKSLKREAEQKGNEAVHKLLETVDPVTAARIHVNDLKRIIRALEIYHQTGNAGAMFRNNNKLPYPDYDILFIALYYQRDILYKRIETRVDKMIESGLVDEVQSLLNAGYHRNLISMQGLGYKEIAGYLYNEYSLDEAVQLLKKNTRRFAKRQLTWFRRYSSIKWIDMEKYDTIKRVADVIEHLMSGIIKNR</sequence>
<dbReference type="RefSeq" id="WP_166510168.1">
    <property type="nucleotide sequence ID" value="NZ_VNHM01000001.1"/>
</dbReference>
<evidence type="ECO:0000256" key="12">
    <source>
        <dbReference type="RuleBase" id="RU003784"/>
    </source>
</evidence>
<dbReference type="PANTHER" id="PTHR11088:SF60">
    <property type="entry name" value="TRNA DIMETHYLALLYLTRANSFERASE"/>
    <property type="match status" value="1"/>
</dbReference>
<feature type="binding site" evidence="10">
    <location>
        <begin position="14"/>
        <end position="21"/>
    </location>
    <ligand>
        <name>ATP</name>
        <dbReference type="ChEBI" id="CHEBI:30616"/>
    </ligand>
</feature>
<keyword evidence="15" id="KW-1185">Reference proteome</keyword>
<evidence type="ECO:0000256" key="2">
    <source>
        <dbReference type="ARBA" id="ARBA00003213"/>
    </source>
</evidence>
<comment type="function">
    <text evidence="2 10 12">Catalyzes the transfer of a dimethylallyl group onto the adenine at position 37 in tRNAs that read codons beginning with uridine, leading to the formation of N6-(dimethylallyl)adenosine (i(6)A).</text>
</comment>
<keyword evidence="4 10" id="KW-0808">Transferase</keyword>
<dbReference type="InterPro" id="IPR018022">
    <property type="entry name" value="IPT"/>
</dbReference>
<evidence type="ECO:0000256" key="1">
    <source>
        <dbReference type="ARBA" id="ARBA00001946"/>
    </source>
</evidence>
<reference evidence="14 15" key="1">
    <citation type="submission" date="2019-07" db="EMBL/GenBank/DDBJ databases">
        <title>Genomic Encyclopedia of Type Strains, Phase I: the one thousand microbial genomes (KMG-I) project.</title>
        <authorList>
            <person name="Kyrpides N."/>
        </authorList>
    </citation>
    <scope>NUCLEOTIDE SEQUENCE [LARGE SCALE GENOMIC DNA]</scope>
    <source>
        <strain evidence="14 15">DSM 6562</strain>
    </source>
</reference>
<comment type="caution">
    <text evidence="14">The sequence shown here is derived from an EMBL/GenBank/DDBJ whole genome shotgun (WGS) entry which is preliminary data.</text>
</comment>
<dbReference type="PANTHER" id="PTHR11088">
    <property type="entry name" value="TRNA DIMETHYLALLYLTRANSFERASE"/>
    <property type="match status" value="1"/>
</dbReference>
<keyword evidence="5 10" id="KW-0819">tRNA processing</keyword>
<dbReference type="EMBL" id="VNHM01000001">
    <property type="protein sequence ID" value="TYO97802.1"/>
    <property type="molecule type" value="Genomic_DNA"/>
</dbReference>
<comment type="catalytic activity">
    <reaction evidence="9 10 11">
        <text>adenosine(37) in tRNA + dimethylallyl diphosphate = N(6)-dimethylallyladenosine(37) in tRNA + diphosphate</text>
        <dbReference type="Rhea" id="RHEA:26482"/>
        <dbReference type="Rhea" id="RHEA-COMP:10162"/>
        <dbReference type="Rhea" id="RHEA-COMP:10375"/>
        <dbReference type="ChEBI" id="CHEBI:33019"/>
        <dbReference type="ChEBI" id="CHEBI:57623"/>
        <dbReference type="ChEBI" id="CHEBI:74411"/>
        <dbReference type="ChEBI" id="CHEBI:74415"/>
        <dbReference type="EC" id="2.5.1.75"/>
    </reaction>
</comment>
<dbReference type="InterPro" id="IPR039657">
    <property type="entry name" value="Dimethylallyltransferase"/>
</dbReference>
<evidence type="ECO:0000256" key="4">
    <source>
        <dbReference type="ARBA" id="ARBA00022679"/>
    </source>
</evidence>
<name>A0A5S4ZXR0_9FIRM</name>
<dbReference type="FunFam" id="1.10.20.140:FF:000001">
    <property type="entry name" value="tRNA dimethylallyltransferase"/>
    <property type="match status" value="1"/>
</dbReference>
<comment type="similarity">
    <text evidence="3 10 13">Belongs to the IPP transferase family.</text>
</comment>
<evidence type="ECO:0000256" key="7">
    <source>
        <dbReference type="ARBA" id="ARBA00022840"/>
    </source>
</evidence>
<evidence type="ECO:0000256" key="10">
    <source>
        <dbReference type="HAMAP-Rule" id="MF_00185"/>
    </source>
</evidence>
<dbReference type="Gene3D" id="1.10.20.140">
    <property type="match status" value="1"/>
</dbReference>
<dbReference type="NCBIfam" id="TIGR00174">
    <property type="entry name" value="miaA"/>
    <property type="match status" value="1"/>
</dbReference>
<dbReference type="GO" id="GO:0052381">
    <property type="term" value="F:tRNA dimethylallyltransferase activity"/>
    <property type="evidence" value="ECO:0007669"/>
    <property type="project" value="UniProtKB-UniRule"/>
</dbReference>
<accession>A0A5S4ZXR0</accession>
<feature type="site" description="Interaction with substrate tRNA" evidence="10">
    <location>
        <position position="128"/>
    </location>
</feature>
<evidence type="ECO:0000256" key="13">
    <source>
        <dbReference type="RuleBase" id="RU003785"/>
    </source>
</evidence>
<comment type="subunit">
    <text evidence="10">Monomer.</text>
</comment>
<comment type="caution">
    <text evidence="10">Lacks conserved residue(s) required for the propagation of feature annotation.</text>
</comment>
<keyword evidence="8 10" id="KW-0460">Magnesium</keyword>
<evidence type="ECO:0000256" key="3">
    <source>
        <dbReference type="ARBA" id="ARBA00005842"/>
    </source>
</evidence>
<keyword evidence="6 10" id="KW-0547">Nucleotide-binding</keyword>
<dbReference type="GO" id="GO:0005524">
    <property type="term" value="F:ATP binding"/>
    <property type="evidence" value="ECO:0007669"/>
    <property type="project" value="UniProtKB-UniRule"/>
</dbReference>
<dbReference type="AlphaFoldDB" id="A0A5S4ZXR0"/>
<feature type="region of interest" description="Interaction with substrate tRNA" evidence="10">
    <location>
        <begin position="39"/>
        <end position="42"/>
    </location>
</feature>
<evidence type="ECO:0000256" key="5">
    <source>
        <dbReference type="ARBA" id="ARBA00022694"/>
    </source>
</evidence>
<keyword evidence="7 10" id="KW-0067">ATP-binding</keyword>
<gene>
    <name evidence="10" type="primary">miaA</name>
    <name evidence="14" type="ORF">LX24_00085</name>
</gene>
<dbReference type="EC" id="2.5.1.75" evidence="10"/>
<proteinExistence type="inferred from homology"/>
<dbReference type="InterPro" id="IPR027417">
    <property type="entry name" value="P-loop_NTPase"/>
</dbReference>
<protein>
    <recommendedName>
        <fullName evidence="10">tRNA dimethylallyltransferase</fullName>
        <ecNumber evidence="10">2.5.1.75</ecNumber>
    </recommendedName>
    <alternativeName>
        <fullName evidence="10">Dimethylallyl diphosphate:tRNA dimethylallyltransferase</fullName>
        <shortName evidence="10">DMAPP:tRNA dimethylallyltransferase</shortName>
        <shortName evidence="10">DMATase</shortName>
    </alternativeName>
    <alternativeName>
        <fullName evidence="10">Isopentenyl-diphosphate:tRNA isopentenyltransferase</fullName>
        <shortName evidence="10">IPP transferase</shortName>
        <shortName evidence="10">IPPT</shortName>
        <shortName evidence="10">IPTase</shortName>
    </alternativeName>
</protein>
<organism evidence="14 15">
    <name type="scientific">Desulfallas thermosapovorans DSM 6562</name>
    <dbReference type="NCBI Taxonomy" id="1121431"/>
    <lineage>
        <taxon>Bacteria</taxon>
        <taxon>Bacillati</taxon>
        <taxon>Bacillota</taxon>
        <taxon>Clostridia</taxon>
        <taxon>Eubacteriales</taxon>
        <taxon>Desulfallaceae</taxon>
        <taxon>Desulfallas</taxon>
    </lineage>
</organism>
<comment type="cofactor">
    <cofactor evidence="1 10">
        <name>Mg(2+)</name>
        <dbReference type="ChEBI" id="CHEBI:18420"/>
    </cofactor>
</comment>
<dbReference type="Gene3D" id="3.40.50.300">
    <property type="entry name" value="P-loop containing nucleotide triphosphate hydrolases"/>
    <property type="match status" value="1"/>
</dbReference>
<feature type="binding site" evidence="10">
    <location>
        <begin position="16"/>
        <end position="21"/>
    </location>
    <ligand>
        <name>substrate</name>
    </ligand>
</feature>
<dbReference type="SUPFAM" id="SSF52540">
    <property type="entry name" value="P-loop containing nucleoside triphosphate hydrolases"/>
    <property type="match status" value="2"/>
</dbReference>
<evidence type="ECO:0000256" key="8">
    <source>
        <dbReference type="ARBA" id="ARBA00022842"/>
    </source>
</evidence>
<dbReference type="Pfam" id="PF01715">
    <property type="entry name" value="IPPT"/>
    <property type="match status" value="1"/>
</dbReference>
<evidence type="ECO:0000256" key="11">
    <source>
        <dbReference type="RuleBase" id="RU003783"/>
    </source>
</evidence>
<dbReference type="HAMAP" id="MF_00185">
    <property type="entry name" value="IPP_trans"/>
    <property type="match status" value="1"/>
</dbReference>
<dbReference type="Proteomes" id="UP000323166">
    <property type="component" value="Unassembled WGS sequence"/>
</dbReference>
<evidence type="ECO:0000256" key="6">
    <source>
        <dbReference type="ARBA" id="ARBA00022741"/>
    </source>
</evidence>